<accession>A0A8S1A4R1</accession>
<proteinExistence type="predicted"/>
<feature type="region of interest" description="Disordered" evidence="1">
    <location>
        <begin position="130"/>
        <end position="157"/>
    </location>
</feature>
<reference evidence="3 4" key="1">
    <citation type="submission" date="2020-04" db="EMBL/GenBank/DDBJ databases">
        <authorList>
            <person name="Wallbank WR R."/>
            <person name="Pardo Diaz C."/>
            <person name="Kozak K."/>
            <person name="Martin S."/>
            <person name="Jiggins C."/>
            <person name="Moest M."/>
            <person name="Warren A I."/>
            <person name="Byers J.R.P. K."/>
            <person name="Montejo-Kovacevich G."/>
            <person name="Yen C E."/>
        </authorList>
    </citation>
    <scope>NUCLEOTIDE SEQUENCE [LARGE SCALE GENOMIC DNA]</scope>
</reference>
<evidence type="ECO:0000313" key="4">
    <source>
        <dbReference type="Proteomes" id="UP000494256"/>
    </source>
</evidence>
<protein>
    <submittedName>
        <fullName evidence="3">Uncharacterized protein</fullName>
    </submittedName>
</protein>
<sequence>MEIRRWFFFILTNCILTQYLEGKSVSLNELIAAESQAKQSEEKHPIKFRDRETEETSSDEILTSETKIKRLPKTLPPLKLPGLLKRSPLLRHLASKAKLARLKLSNRISAVEKLSPLSLKKAFQIKSPLKPKKLQVGRRLRHKRKNQSKKREINQNDHFKHQYVPVLKSLNLLFDNLLNSDTSDSYDIKPKKYKHNRSNSKERYEFPNGYSNKGSARITKHRSNKKAVAFASSSPTKVTSDTKNFPSGKDYDYSANRPNKIIPVLLSRNTTSSRRNNNGTSKRSSTTFDRDIEGNITRYHGDNEHITRRGEDESNEEGDEDNTYGATRNESSGIGHSRGNGIDTRNSKDREIFDGSESKNKNTIDNFGENQLETRGNQTKSESSVRKPLRRLRGFVPEDKISDERVLPEPIRSEEVYEESILSATDNSSSDKRVIDKSSPFTTEDENVRKRNETVILVERNSNYSQGSGKKLPVVMIFDGYSVTRDKNGENKVLGKTIHIH</sequence>
<feature type="compositionally biased region" description="Polar residues" evidence="1">
    <location>
        <begin position="231"/>
        <end position="245"/>
    </location>
</feature>
<feature type="signal peptide" evidence="2">
    <location>
        <begin position="1"/>
        <end position="22"/>
    </location>
</feature>
<name>A0A8S1A4R1_ARCPL</name>
<evidence type="ECO:0000313" key="3">
    <source>
        <dbReference type="EMBL" id="CAB3239375.1"/>
    </source>
</evidence>
<dbReference type="Proteomes" id="UP000494256">
    <property type="component" value="Unassembled WGS sequence"/>
</dbReference>
<gene>
    <name evidence="3" type="ORF">APLA_LOCUS8649</name>
</gene>
<dbReference type="OrthoDB" id="7426906at2759"/>
<feature type="compositionally biased region" description="Basic and acidic residues" evidence="1">
    <location>
        <begin position="345"/>
        <end position="362"/>
    </location>
</feature>
<evidence type="ECO:0000256" key="2">
    <source>
        <dbReference type="SAM" id="SignalP"/>
    </source>
</evidence>
<feature type="compositionally biased region" description="Basic residues" evidence="1">
    <location>
        <begin position="130"/>
        <end position="148"/>
    </location>
</feature>
<feature type="region of interest" description="Disordered" evidence="1">
    <location>
        <begin position="185"/>
        <end position="388"/>
    </location>
</feature>
<feature type="compositionally biased region" description="Polar residues" evidence="1">
    <location>
        <begin position="324"/>
        <end position="334"/>
    </location>
</feature>
<feature type="compositionally biased region" description="Polar residues" evidence="1">
    <location>
        <begin position="363"/>
        <end position="382"/>
    </location>
</feature>
<comment type="caution">
    <text evidence="3">The sequence shown here is derived from an EMBL/GenBank/DDBJ whole genome shotgun (WGS) entry which is preliminary data.</text>
</comment>
<dbReference type="AlphaFoldDB" id="A0A8S1A4R1"/>
<keyword evidence="2" id="KW-0732">Signal</keyword>
<dbReference type="EMBL" id="CADEBD010000308">
    <property type="protein sequence ID" value="CAB3239375.1"/>
    <property type="molecule type" value="Genomic_DNA"/>
</dbReference>
<feature type="compositionally biased region" description="Low complexity" evidence="1">
    <location>
        <begin position="267"/>
        <end position="287"/>
    </location>
</feature>
<feature type="chain" id="PRO_5035825097" evidence="2">
    <location>
        <begin position="23"/>
        <end position="501"/>
    </location>
</feature>
<organism evidence="3 4">
    <name type="scientific">Arctia plantaginis</name>
    <name type="common">Wood tiger moth</name>
    <name type="synonym">Phalaena plantaginis</name>
    <dbReference type="NCBI Taxonomy" id="874455"/>
    <lineage>
        <taxon>Eukaryota</taxon>
        <taxon>Metazoa</taxon>
        <taxon>Ecdysozoa</taxon>
        <taxon>Arthropoda</taxon>
        <taxon>Hexapoda</taxon>
        <taxon>Insecta</taxon>
        <taxon>Pterygota</taxon>
        <taxon>Neoptera</taxon>
        <taxon>Endopterygota</taxon>
        <taxon>Lepidoptera</taxon>
        <taxon>Glossata</taxon>
        <taxon>Ditrysia</taxon>
        <taxon>Noctuoidea</taxon>
        <taxon>Erebidae</taxon>
        <taxon>Arctiinae</taxon>
        <taxon>Arctia</taxon>
    </lineage>
</organism>
<evidence type="ECO:0000256" key="1">
    <source>
        <dbReference type="SAM" id="MobiDB-lite"/>
    </source>
</evidence>
<feature type="compositionally biased region" description="Basic and acidic residues" evidence="1">
    <location>
        <begin position="288"/>
        <end position="312"/>
    </location>
</feature>
<feature type="compositionally biased region" description="Acidic residues" evidence="1">
    <location>
        <begin position="313"/>
        <end position="322"/>
    </location>
</feature>